<dbReference type="AlphaFoldDB" id="A0AAN9JC76"/>
<dbReference type="InterPro" id="IPR051502">
    <property type="entry name" value="RLP_Defense_Trigger"/>
</dbReference>
<dbReference type="Proteomes" id="UP001359559">
    <property type="component" value="Unassembled WGS sequence"/>
</dbReference>
<gene>
    <name evidence="4" type="ORF">RJT34_17513</name>
</gene>
<dbReference type="PROSITE" id="PS51450">
    <property type="entry name" value="LRR"/>
    <property type="match status" value="1"/>
</dbReference>
<keyword evidence="3" id="KW-0677">Repeat</keyword>
<dbReference type="SUPFAM" id="SSF52058">
    <property type="entry name" value="L domain-like"/>
    <property type="match status" value="1"/>
</dbReference>
<dbReference type="Pfam" id="PF13855">
    <property type="entry name" value="LRR_8"/>
    <property type="match status" value="1"/>
</dbReference>
<protein>
    <submittedName>
        <fullName evidence="4">Uncharacterized protein</fullName>
    </submittedName>
</protein>
<sequence>MFNKKEFTWPTNLQFLGLSENNFRNEFLSSLNGLRHLKSLDLRNNQFEGPLNISGILGLSNLEILDLSHNNITHFVGYQDWSGLKMLEELDISYNEFTGPLPPSYANLTSLRNLELSYNHFMGNIGSNLASLTSLENLAFEGNQFEVPISLTPFANHSNLKTIYGKGNKVIHDSQSNLVTWVPKFQLEVLSLSSMTHTNSLPLPNFLFYQYNLSILECAGCGLEGEFPSWLLENNTNMIYLVLMNCSFTGTFKLPSRPLPTLYEIDLSNNSITGQIPNNNISSIFPNLI</sequence>
<proteinExistence type="inferred from homology"/>
<accession>A0AAN9JC76</accession>
<comment type="caution">
    <text evidence="4">The sequence shown here is derived from an EMBL/GenBank/DDBJ whole genome shotgun (WGS) entry which is preliminary data.</text>
</comment>
<evidence type="ECO:0000256" key="3">
    <source>
        <dbReference type="ARBA" id="ARBA00022737"/>
    </source>
</evidence>
<dbReference type="PANTHER" id="PTHR48062">
    <property type="entry name" value="RECEPTOR-LIKE PROTEIN 14"/>
    <property type="match status" value="1"/>
</dbReference>
<dbReference type="Gene3D" id="3.80.10.10">
    <property type="entry name" value="Ribonuclease Inhibitor"/>
    <property type="match status" value="3"/>
</dbReference>
<keyword evidence="2" id="KW-0433">Leucine-rich repeat</keyword>
<dbReference type="InterPro" id="IPR032675">
    <property type="entry name" value="LRR_dom_sf"/>
</dbReference>
<keyword evidence="5" id="KW-1185">Reference proteome</keyword>
<comment type="similarity">
    <text evidence="1">Belongs to the RLP family.</text>
</comment>
<dbReference type="EMBL" id="JAYKXN010000004">
    <property type="protein sequence ID" value="KAK7294624.1"/>
    <property type="molecule type" value="Genomic_DNA"/>
</dbReference>
<dbReference type="PRINTS" id="PR00019">
    <property type="entry name" value="LEURICHRPT"/>
</dbReference>
<evidence type="ECO:0000256" key="1">
    <source>
        <dbReference type="ARBA" id="ARBA00009592"/>
    </source>
</evidence>
<evidence type="ECO:0000313" key="5">
    <source>
        <dbReference type="Proteomes" id="UP001359559"/>
    </source>
</evidence>
<dbReference type="Pfam" id="PF00560">
    <property type="entry name" value="LRR_1"/>
    <property type="match status" value="2"/>
</dbReference>
<dbReference type="InterPro" id="IPR001611">
    <property type="entry name" value="Leu-rich_rpt"/>
</dbReference>
<reference evidence="4 5" key="1">
    <citation type="submission" date="2024-01" db="EMBL/GenBank/DDBJ databases">
        <title>The genomes of 5 underutilized Papilionoideae crops provide insights into root nodulation and disease resistance.</title>
        <authorList>
            <person name="Yuan L."/>
        </authorList>
    </citation>
    <scope>NUCLEOTIDE SEQUENCE [LARGE SCALE GENOMIC DNA]</scope>
    <source>
        <strain evidence="4">LY-2023</strain>
        <tissue evidence="4">Leaf</tissue>
    </source>
</reference>
<organism evidence="4 5">
    <name type="scientific">Clitoria ternatea</name>
    <name type="common">Butterfly pea</name>
    <dbReference type="NCBI Taxonomy" id="43366"/>
    <lineage>
        <taxon>Eukaryota</taxon>
        <taxon>Viridiplantae</taxon>
        <taxon>Streptophyta</taxon>
        <taxon>Embryophyta</taxon>
        <taxon>Tracheophyta</taxon>
        <taxon>Spermatophyta</taxon>
        <taxon>Magnoliopsida</taxon>
        <taxon>eudicotyledons</taxon>
        <taxon>Gunneridae</taxon>
        <taxon>Pentapetalae</taxon>
        <taxon>rosids</taxon>
        <taxon>fabids</taxon>
        <taxon>Fabales</taxon>
        <taxon>Fabaceae</taxon>
        <taxon>Papilionoideae</taxon>
        <taxon>50 kb inversion clade</taxon>
        <taxon>NPAAA clade</taxon>
        <taxon>indigoferoid/millettioid clade</taxon>
        <taxon>Phaseoleae</taxon>
        <taxon>Clitoria</taxon>
    </lineage>
</organism>
<evidence type="ECO:0000256" key="2">
    <source>
        <dbReference type="ARBA" id="ARBA00022614"/>
    </source>
</evidence>
<dbReference type="Pfam" id="PF13516">
    <property type="entry name" value="LRR_6"/>
    <property type="match status" value="1"/>
</dbReference>
<dbReference type="PANTHER" id="PTHR48062:SF21">
    <property type="entry name" value="RECEPTOR-LIKE PROTEIN 12"/>
    <property type="match status" value="1"/>
</dbReference>
<name>A0AAN9JC76_CLITE</name>
<evidence type="ECO:0000313" key="4">
    <source>
        <dbReference type="EMBL" id="KAK7294624.1"/>
    </source>
</evidence>